<evidence type="ECO:0000313" key="6">
    <source>
        <dbReference type="EMBL" id="AZT86203.1"/>
    </source>
</evidence>
<dbReference type="InterPro" id="IPR014818">
    <property type="entry name" value="Phage/plasmid_primase_P4_C"/>
</dbReference>
<evidence type="ECO:0000313" key="7">
    <source>
        <dbReference type="EMBL" id="QHW16835.1"/>
    </source>
</evidence>
<dbReference type="EMBL" id="MN931743">
    <property type="protein sequence ID" value="QHW17017.1"/>
    <property type="molecule type" value="Genomic_DNA"/>
</dbReference>
<dbReference type="EMBL" id="MN931748">
    <property type="protein sequence ID" value="QHW17900.1"/>
    <property type="molecule type" value="Genomic_DNA"/>
</dbReference>
<evidence type="ECO:0000256" key="2">
    <source>
        <dbReference type="ARBA" id="ARBA00022801"/>
    </source>
</evidence>
<evidence type="ECO:0000256" key="3">
    <source>
        <dbReference type="ARBA" id="ARBA00022806"/>
    </source>
</evidence>
<dbReference type="Proteomes" id="UP000613226">
    <property type="component" value="Segment"/>
</dbReference>
<keyword evidence="2" id="KW-0378">Hydrolase</keyword>
<evidence type="ECO:0000313" key="8">
    <source>
        <dbReference type="EMBL" id="QHW17017.1"/>
    </source>
</evidence>
<dbReference type="EMBL" id="MN931742">
    <property type="protein sequence ID" value="QHW16835.1"/>
    <property type="molecule type" value="Genomic_DNA"/>
</dbReference>
<organism evidence="6">
    <name type="scientific">Molluscum contagiosum virus</name>
    <dbReference type="NCBI Taxonomy" id="10279"/>
    <lineage>
        <taxon>Viruses</taxon>
        <taxon>Varidnaviria</taxon>
        <taxon>Bamfordvirae</taxon>
        <taxon>Nucleocytoviricota</taxon>
        <taxon>Pokkesviricetes</taxon>
        <taxon>Chitovirales</taxon>
        <taxon>Poxviridae</taxon>
        <taxon>Chordopoxvirinae</taxon>
        <taxon>Molluscipoxvirus</taxon>
        <taxon>Molluscipoxvirus molluscum</taxon>
    </lineage>
</organism>
<dbReference type="GO" id="GO:0004386">
    <property type="term" value="F:helicase activity"/>
    <property type="evidence" value="ECO:0007669"/>
    <property type="project" value="UniProtKB-KW"/>
</dbReference>
<dbReference type="EMBL" id="MN931749">
    <property type="protein sequence ID" value="QHW18079.1"/>
    <property type="molecule type" value="Genomic_DNA"/>
</dbReference>
<protein>
    <submittedName>
        <fullName evidence="6">MC094R</fullName>
    </submittedName>
</protein>
<dbReference type="GO" id="GO:0016787">
    <property type="term" value="F:hydrolase activity"/>
    <property type="evidence" value="ECO:0007669"/>
    <property type="project" value="UniProtKB-KW"/>
</dbReference>
<dbReference type="Pfam" id="PF08706">
    <property type="entry name" value="D5_N"/>
    <property type="match status" value="1"/>
</dbReference>
<reference evidence="6" key="1">
    <citation type="submission" date="2018-07" db="EMBL/GenBank/DDBJ databases">
        <title>Illumina sequencing of clinical samples for virus detection in a public health laboratory: a feasibility study.</title>
        <authorList>
            <person name="Huang B."/>
            <person name="Jennison A."/>
            <person name="Whiley D."/>
            <person name="McMahon J."/>
            <person name="Hewitson G."/>
            <person name="Graham R."/>
            <person name="De Jong A."/>
            <person name="Warrilow D."/>
        </authorList>
    </citation>
    <scope>NUCLEOTIDE SEQUENCE [LARGE SCALE GENOMIC DNA]</scope>
    <source>
        <strain evidence="6">Sercmolcont1</strain>
    </source>
</reference>
<dbReference type="Pfam" id="PF03288">
    <property type="entry name" value="Pox_D5"/>
    <property type="match status" value="1"/>
</dbReference>
<dbReference type="Proteomes" id="UP000317426">
    <property type="component" value="Segment"/>
</dbReference>
<name>A0A3Q9NLC5_9POXV</name>
<reference evidence="7" key="2">
    <citation type="submission" date="2020-01" db="EMBL/GenBank/DDBJ databases">
        <title>Global genomic diversity of Molluscum contagiosum virus.</title>
        <authorList>
            <person name="Zorec T.M."/>
            <person name="Skubic L."/>
            <person name="Hosnjak L."/>
            <person name="Trcko K."/>
            <person name="Poljak M."/>
        </authorList>
    </citation>
    <scope>NUCLEOTIDE SEQUENCE</scope>
    <source>
        <strain evidence="7">MCV1_P02S01A</strain>
        <strain evidence="8">MCV1_P02S01B</strain>
        <strain evidence="9">MCV1_P02S02A</strain>
        <strain evidence="10">MCV1_P05S01A</strain>
        <strain evidence="11">MCV1_P05S02A</strain>
    </source>
</reference>
<dbReference type="InterPro" id="IPR051620">
    <property type="entry name" value="ORF904-like_C"/>
</dbReference>
<dbReference type="SUPFAM" id="SSF52540">
    <property type="entry name" value="P-loop containing nucleoside triphosphate hydrolases"/>
    <property type="match status" value="1"/>
</dbReference>
<evidence type="ECO:0000313" key="10">
    <source>
        <dbReference type="EMBL" id="QHW17900.1"/>
    </source>
</evidence>
<dbReference type="Proteomes" id="UP000602142">
    <property type="component" value="Segment"/>
</dbReference>
<dbReference type="InterPro" id="IPR014015">
    <property type="entry name" value="Helicase_SF3_DNA-vir"/>
</dbReference>
<dbReference type="EMBL" id="MH646551">
    <property type="protein sequence ID" value="AZT86203.1"/>
    <property type="molecule type" value="Genomic_DNA"/>
</dbReference>
<dbReference type="PANTHER" id="PTHR35372">
    <property type="entry name" value="ATP BINDING PROTEIN-RELATED"/>
    <property type="match status" value="1"/>
</dbReference>
<evidence type="ECO:0000256" key="1">
    <source>
        <dbReference type="ARBA" id="ARBA00022741"/>
    </source>
</evidence>
<dbReference type="EMBL" id="MN931744">
    <property type="protein sequence ID" value="QHW17199.1"/>
    <property type="molecule type" value="Genomic_DNA"/>
</dbReference>
<dbReference type="Gene3D" id="3.40.50.300">
    <property type="entry name" value="P-loop containing nucleotide triphosphate hydrolases"/>
    <property type="match status" value="1"/>
</dbReference>
<dbReference type="PROSITE" id="PS51206">
    <property type="entry name" value="SF3_HELICASE_1"/>
    <property type="match status" value="1"/>
</dbReference>
<dbReference type="PANTHER" id="PTHR35372:SF2">
    <property type="entry name" value="SF3 HELICASE DOMAIN-CONTAINING PROTEIN"/>
    <property type="match status" value="1"/>
</dbReference>
<evidence type="ECO:0000259" key="5">
    <source>
        <dbReference type="PROSITE" id="PS51206"/>
    </source>
</evidence>
<evidence type="ECO:0000313" key="11">
    <source>
        <dbReference type="EMBL" id="QHW18079.1"/>
    </source>
</evidence>
<proteinExistence type="predicted"/>
<dbReference type="Proteomes" id="UP000610093">
    <property type="component" value="Segment"/>
</dbReference>
<keyword evidence="3" id="KW-0347">Helicase</keyword>
<keyword evidence="4" id="KW-0067">ATP-binding</keyword>
<feature type="domain" description="SF3 helicase" evidence="5">
    <location>
        <begin position="481"/>
        <end position="647"/>
    </location>
</feature>
<dbReference type="Proteomes" id="UP000619037">
    <property type="component" value="Segment"/>
</dbReference>
<accession>A0A3Q9NLC5</accession>
<keyword evidence="1" id="KW-0547">Nucleotide-binding</keyword>
<dbReference type="GO" id="GO:0005524">
    <property type="term" value="F:ATP binding"/>
    <property type="evidence" value="ECO:0007669"/>
    <property type="project" value="UniProtKB-KW"/>
</dbReference>
<evidence type="ECO:0000256" key="4">
    <source>
        <dbReference type="ARBA" id="ARBA00022840"/>
    </source>
</evidence>
<sequence length="791" mass="89546">MARAVDGNEVIFVLKTLAVPADCRRREDPRFVEAFAPDELDAYIREHPRCTLFETLRDEEAYSVVRVFFDVDLGAPLPAHELLPAFDGFIRALSRFVANFAVDECAAPASRAALARALRADFSLTRSTNPGKTSFHLVFRNLYTTLDTLVAMKRPLLALARRADNPLLRALDPAVFRRGASLRVVGTRKTPDSPHVHARTPPHTRIQDYLFTFVDFSEKSCYFSLRPRRDAPEPIAWDHQQLVPFADAMRKVCQVLGNEILNLHEFTEDNFTTTPLLLDYVTPCALCRKSAHKHPHHLALGNGALRIFKSGNPHSCRLKVIPLEGNRLFTIAQRILDANVINLTERGDYIVWLRNCWRFSGEESVITKLVLHMRDELAPEFALPLLCPRNRRVIEHNLRDMLVDAVETDVFPEKLPFADGVLDIADGSFHTGADAKDFMCTVSTGYRLERDARARDALAPARAELERVLDDIQPRSPGNAENRALYEKVLASCLCGATKPCIFFFFGETATGKSTTKKLLQSALHGLFLETGQTILTDLMDKGPNPFLANMHLKRAVFCSELPDFSCSGAKKIRADNVKRLTEPCLVGRPCYSNRINNRNHATIIIDTNYRPVFDKVDNALMRRVGLVRFRTHFSNRGAPASRLYDTVKPLDAALDRKIQSHYFRFAFLELLLEWYQRHHAAALELEPTPDLIPDFCFQRRLDAVLLPSDSTHRRLMPQLAKLGYVLAGDDALGMPGALFQQRLAEHFNVRVFGQEIESFVQKNKKYVSVSEDYVEYIFVADLEKAKAETQ</sequence>
<gene>
    <name evidence="6" type="primary">MC094R</name>
    <name evidence="6" type="ORF">MOCVgp094</name>
</gene>
<evidence type="ECO:0000313" key="9">
    <source>
        <dbReference type="EMBL" id="QHW17199.1"/>
    </source>
</evidence>
<dbReference type="InterPro" id="IPR027417">
    <property type="entry name" value="P-loop_NTPase"/>
</dbReference>
<dbReference type="InterPro" id="IPR004968">
    <property type="entry name" value="DNA_primase/NTPase_C"/>
</dbReference>
<dbReference type="Proteomes" id="UP000630645">
    <property type="component" value="Segment"/>
</dbReference>